<evidence type="ECO:0000313" key="2">
    <source>
        <dbReference type="Proteomes" id="UP001157974"/>
    </source>
</evidence>
<dbReference type="Proteomes" id="UP001157974">
    <property type="component" value="Unassembled WGS sequence"/>
</dbReference>
<organism evidence="1 2">
    <name type="scientific">Rhodosorus marinus</name>
    <dbReference type="NCBI Taxonomy" id="101924"/>
    <lineage>
        <taxon>Eukaryota</taxon>
        <taxon>Rhodophyta</taxon>
        <taxon>Stylonematophyceae</taxon>
        <taxon>Stylonematales</taxon>
        <taxon>Stylonemataceae</taxon>
        <taxon>Rhodosorus</taxon>
    </lineage>
</organism>
<keyword evidence="2" id="KW-1185">Reference proteome</keyword>
<gene>
    <name evidence="1" type="ORF">NDN08_000822</name>
</gene>
<evidence type="ECO:0008006" key="3">
    <source>
        <dbReference type="Google" id="ProtNLM"/>
    </source>
</evidence>
<dbReference type="AlphaFoldDB" id="A0AAV8UUR9"/>
<sequence>MEVFGLDVLENVGRYLALEDRLNLAMTSKACFSGLQRKLDFVNAAVERPSVLRVKHQNTAVPDESTRWLVSGNGRVLVSIEIYLRLCGELCITRMSIPELESQRIYLRDQCLDTRLGETRLSHSGKLLAFDFFNDRGGMTHNVHIAQLGEGGVVMLGSYMFVGRTIWEIRISPSDQYIAVGMDQGMFVMDREARILYSCPCTFPSDFLVSLGNFAFTEGDDLLFLSEEPDGVEVGGKTAVAKMCSPPFTDQVRLAPLPERVGGRWGISLQEYNRLVYHQEEKGLVEAFTVLPRAQGYQSYLTVSKKIPRYCTVKLVSYVEDDERITWVCADGSDRRTPKERVFVSNNGHAPSQSATDRKSWTIGSLFDRRVRTWESSSCIQSDGGWCSSAYSSRERDDTIVCVMNLRPFLESKESWELVMRAACA</sequence>
<dbReference type="EMBL" id="JAMWBK010000006">
    <property type="protein sequence ID" value="KAJ8904301.1"/>
    <property type="molecule type" value="Genomic_DNA"/>
</dbReference>
<accession>A0AAV8UUR9</accession>
<proteinExistence type="predicted"/>
<reference evidence="1 2" key="1">
    <citation type="journal article" date="2023" name="Nat. Commun.">
        <title>Origin of minicircular mitochondrial genomes in red algae.</title>
        <authorList>
            <person name="Lee Y."/>
            <person name="Cho C.H."/>
            <person name="Lee Y.M."/>
            <person name="Park S.I."/>
            <person name="Yang J.H."/>
            <person name="West J.A."/>
            <person name="Bhattacharya D."/>
            <person name="Yoon H.S."/>
        </authorList>
    </citation>
    <scope>NUCLEOTIDE SEQUENCE [LARGE SCALE GENOMIC DNA]</scope>
    <source>
        <strain evidence="1 2">CCMP1338</strain>
        <tissue evidence="1">Whole cell</tissue>
    </source>
</reference>
<protein>
    <recommendedName>
        <fullName evidence="3">F-box domain-containing protein</fullName>
    </recommendedName>
</protein>
<evidence type="ECO:0000313" key="1">
    <source>
        <dbReference type="EMBL" id="KAJ8904301.1"/>
    </source>
</evidence>
<comment type="caution">
    <text evidence="1">The sequence shown here is derived from an EMBL/GenBank/DDBJ whole genome shotgun (WGS) entry which is preliminary data.</text>
</comment>
<name>A0AAV8UUR9_9RHOD</name>